<dbReference type="InterPro" id="IPR002347">
    <property type="entry name" value="SDR_fam"/>
</dbReference>
<dbReference type="InterPro" id="IPR020904">
    <property type="entry name" value="Sc_DH/Rdtase_CS"/>
</dbReference>
<comment type="caution">
    <text evidence="4">The sequence shown here is derived from an EMBL/GenBank/DDBJ whole genome shotgun (WGS) entry which is preliminary data.</text>
</comment>
<dbReference type="InterPro" id="IPR057326">
    <property type="entry name" value="KR_dom"/>
</dbReference>
<gene>
    <name evidence="4" type="ORF">D2T30_19880</name>
</gene>
<proteinExistence type="inferred from homology"/>
<dbReference type="Gene3D" id="3.40.50.720">
    <property type="entry name" value="NAD(P)-binding Rossmann-like Domain"/>
    <property type="match status" value="1"/>
</dbReference>
<dbReference type="AlphaFoldDB" id="A0A443J9P3"/>
<dbReference type="Proteomes" id="UP000284476">
    <property type="component" value="Unassembled WGS sequence"/>
</dbReference>
<dbReference type="SUPFAM" id="SSF51735">
    <property type="entry name" value="NAD(P)-binding Rossmann-fold domains"/>
    <property type="match status" value="1"/>
</dbReference>
<name>A0A443J9P3_9RHOB</name>
<reference evidence="4 5" key="1">
    <citation type="submission" date="2019-01" db="EMBL/GenBank/DDBJ databases">
        <title>Sinorhodobacter populi sp. nov. isolated from the symptomatic bark tissue of Populus euramericana canker.</title>
        <authorList>
            <person name="Xu G."/>
        </authorList>
    </citation>
    <scope>NUCLEOTIDE SEQUENCE [LARGE SCALE GENOMIC DNA]</scope>
    <source>
        <strain evidence="4 5">SK2B-1</strain>
    </source>
</reference>
<dbReference type="PANTHER" id="PTHR48107">
    <property type="entry name" value="NADPH-DEPENDENT ALDEHYDE REDUCTASE-LIKE PROTEIN, CHLOROPLASTIC-RELATED"/>
    <property type="match status" value="1"/>
</dbReference>
<protein>
    <submittedName>
        <fullName evidence="4">SDR family oxidoreductase</fullName>
    </submittedName>
</protein>
<evidence type="ECO:0000256" key="1">
    <source>
        <dbReference type="ARBA" id="ARBA00006484"/>
    </source>
</evidence>
<accession>A0A443J9P3</accession>
<evidence type="ECO:0000313" key="5">
    <source>
        <dbReference type="Proteomes" id="UP000284476"/>
    </source>
</evidence>
<evidence type="ECO:0000313" key="4">
    <source>
        <dbReference type="EMBL" id="RWR17179.1"/>
    </source>
</evidence>
<sequence>MTVEQINPAGAPSPWKDKVAIVTGGSRGIGRRIAERLAQERCRVVIVYQSDATKANEVVAAISESGGIARAEKANVSDEAAIAAIFENAEQEFGGIDIVVHAAAILPVSTLAEVDLAEVDRVLQTNLRGTFVVNQQAARRVRSGGSIINISSAITRQLVPGYGAYAASKAGMEALTVVLARELRGRGITVNAVAPGPTDTEMLTQTLESSSDGVAMREALVSAIPLERIGTTDDIADVVLALTGTVRWVHGQVVHASGGMV</sequence>
<organism evidence="4 5">
    <name type="scientific">Paenirhodobacter populi</name>
    <dbReference type="NCBI Taxonomy" id="2306993"/>
    <lineage>
        <taxon>Bacteria</taxon>
        <taxon>Pseudomonadati</taxon>
        <taxon>Pseudomonadota</taxon>
        <taxon>Alphaproteobacteria</taxon>
        <taxon>Rhodobacterales</taxon>
        <taxon>Rhodobacter group</taxon>
        <taxon>Paenirhodobacter</taxon>
    </lineage>
</organism>
<dbReference type="SMART" id="SM00822">
    <property type="entry name" value="PKS_KR"/>
    <property type="match status" value="1"/>
</dbReference>
<dbReference type="FunFam" id="3.40.50.720:FF:000084">
    <property type="entry name" value="Short-chain dehydrogenase reductase"/>
    <property type="match status" value="1"/>
</dbReference>
<dbReference type="PROSITE" id="PS00061">
    <property type="entry name" value="ADH_SHORT"/>
    <property type="match status" value="1"/>
</dbReference>
<dbReference type="PRINTS" id="PR00080">
    <property type="entry name" value="SDRFAMILY"/>
</dbReference>
<dbReference type="RefSeq" id="WP_128210257.1">
    <property type="nucleotide sequence ID" value="NZ_JBHRSO010000004.1"/>
</dbReference>
<dbReference type="PRINTS" id="PR00081">
    <property type="entry name" value="GDHRDH"/>
</dbReference>
<reference evidence="4 5" key="2">
    <citation type="submission" date="2019-01" db="EMBL/GenBank/DDBJ databases">
        <authorList>
            <person name="Li Y."/>
        </authorList>
    </citation>
    <scope>NUCLEOTIDE SEQUENCE [LARGE SCALE GENOMIC DNA]</scope>
    <source>
        <strain evidence="4 5">SK2B-1</strain>
    </source>
</reference>
<dbReference type="GO" id="GO:0016614">
    <property type="term" value="F:oxidoreductase activity, acting on CH-OH group of donors"/>
    <property type="evidence" value="ECO:0007669"/>
    <property type="project" value="UniProtKB-ARBA"/>
</dbReference>
<comment type="similarity">
    <text evidence="1">Belongs to the short-chain dehydrogenases/reductases (SDR) family.</text>
</comment>
<evidence type="ECO:0000256" key="2">
    <source>
        <dbReference type="ARBA" id="ARBA00023002"/>
    </source>
</evidence>
<feature type="domain" description="Ketoreductase" evidence="3">
    <location>
        <begin position="18"/>
        <end position="196"/>
    </location>
</feature>
<dbReference type="InterPro" id="IPR036291">
    <property type="entry name" value="NAD(P)-bd_dom_sf"/>
</dbReference>
<dbReference type="EMBL" id="SAUZ01000031">
    <property type="protein sequence ID" value="RWR17179.1"/>
    <property type="molecule type" value="Genomic_DNA"/>
</dbReference>
<dbReference type="PANTHER" id="PTHR48107:SF7">
    <property type="entry name" value="RE15974P"/>
    <property type="match status" value="1"/>
</dbReference>
<dbReference type="Pfam" id="PF13561">
    <property type="entry name" value="adh_short_C2"/>
    <property type="match status" value="1"/>
</dbReference>
<keyword evidence="2" id="KW-0560">Oxidoreductase</keyword>
<evidence type="ECO:0000259" key="3">
    <source>
        <dbReference type="SMART" id="SM00822"/>
    </source>
</evidence>